<organism evidence="3 4">
    <name type="scientific">Dillenia turbinata</name>
    <dbReference type="NCBI Taxonomy" id="194707"/>
    <lineage>
        <taxon>Eukaryota</taxon>
        <taxon>Viridiplantae</taxon>
        <taxon>Streptophyta</taxon>
        <taxon>Embryophyta</taxon>
        <taxon>Tracheophyta</taxon>
        <taxon>Spermatophyta</taxon>
        <taxon>Magnoliopsida</taxon>
        <taxon>eudicotyledons</taxon>
        <taxon>Gunneridae</taxon>
        <taxon>Pentapetalae</taxon>
        <taxon>Dilleniales</taxon>
        <taxon>Dilleniaceae</taxon>
        <taxon>Dillenia</taxon>
    </lineage>
</organism>
<keyword evidence="1" id="KW-0175">Coiled coil</keyword>
<dbReference type="GO" id="GO:0005634">
    <property type="term" value="C:nucleus"/>
    <property type="evidence" value="ECO:0007669"/>
    <property type="project" value="UniProtKB-ARBA"/>
</dbReference>
<dbReference type="PANTHER" id="PTHR46835:SF4">
    <property type="entry name" value="B-ZIP PROTEIN"/>
    <property type="match status" value="1"/>
</dbReference>
<dbReference type="AlphaFoldDB" id="A0AAN8Z8T3"/>
<proteinExistence type="predicted"/>
<feature type="coiled-coil region" evidence="1">
    <location>
        <begin position="219"/>
        <end position="253"/>
    </location>
</feature>
<evidence type="ECO:0008006" key="5">
    <source>
        <dbReference type="Google" id="ProtNLM"/>
    </source>
</evidence>
<evidence type="ECO:0000256" key="2">
    <source>
        <dbReference type="SAM" id="MobiDB-lite"/>
    </source>
</evidence>
<dbReference type="GO" id="GO:0003700">
    <property type="term" value="F:DNA-binding transcription factor activity"/>
    <property type="evidence" value="ECO:0007669"/>
    <property type="project" value="InterPro"/>
</dbReference>
<comment type="caution">
    <text evidence="3">The sequence shown here is derived from an EMBL/GenBank/DDBJ whole genome shotgun (WGS) entry which is preliminary data.</text>
</comment>
<dbReference type="EMBL" id="JBAMMX010000013">
    <property type="protein sequence ID" value="KAK6929027.1"/>
    <property type="molecule type" value="Genomic_DNA"/>
</dbReference>
<reference evidence="3 4" key="1">
    <citation type="submission" date="2023-12" db="EMBL/GenBank/DDBJ databases">
        <title>A high-quality genome assembly for Dillenia turbinata (Dilleniales).</title>
        <authorList>
            <person name="Chanderbali A."/>
        </authorList>
    </citation>
    <scope>NUCLEOTIDE SEQUENCE [LARGE SCALE GENOMIC DNA]</scope>
    <source>
        <strain evidence="3">LSX21</strain>
        <tissue evidence="3">Leaf</tissue>
    </source>
</reference>
<name>A0AAN8Z8T3_9MAGN</name>
<gene>
    <name evidence="3" type="ORF">RJ641_005232</name>
</gene>
<dbReference type="CDD" id="cd14703">
    <property type="entry name" value="bZIP_plant_RF2"/>
    <property type="match status" value="1"/>
</dbReference>
<protein>
    <recommendedName>
        <fullName evidence="5">BZIP domain-containing protein</fullName>
    </recommendedName>
</protein>
<sequence length="307" mass="34333">MSRQAQLPPRSPFQKKIVSRPITDSLLSYPRHHKSSSQSSILEEQPAWLDELLSDQEANSKGLLHRRSASDSLTLLEGLVPFSSLGPLKDDENSGCNEAKTGMESSCVYGPNSPRQRGDWSLSENAIVSALSEYVSQNSLGCLDENHCLPEYSPLESKVDACKLGNEISTETKAGKRHSGQRSRVRKLQYIAELERTVSVFEALESELAIKVASMLQQRVSLSLENSKLKQQVARLRQEKLIMEGQYQTLMDEVERLKNGLQNPSNWKHKICRRKSLDSSDNTWQMLDMGKLNISGSPAAINNGFRS</sequence>
<feature type="region of interest" description="Disordered" evidence="2">
    <location>
        <begin position="90"/>
        <end position="114"/>
    </location>
</feature>
<keyword evidence="4" id="KW-1185">Reference proteome</keyword>
<dbReference type="InterPro" id="IPR044797">
    <property type="entry name" value="At4g06598-like"/>
</dbReference>
<accession>A0AAN8Z8T3</accession>
<dbReference type="InterPro" id="IPR044759">
    <property type="entry name" value="bZIP_RF2"/>
</dbReference>
<dbReference type="Proteomes" id="UP001370490">
    <property type="component" value="Unassembled WGS sequence"/>
</dbReference>
<evidence type="ECO:0000313" key="3">
    <source>
        <dbReference type="EMBL" id="KAK6929027.1"/>
    </source>
</evidence>
<evidence type="ECO:0000313" key="4">
    <source>
        <dbReference type="Proteomes" id="UP001370490"/>
    </source>
</evidence>
<evidence type="ECO:0000256" key="1">
    <source>
        <dbReference type="SAM" id="Coils"/>
    </source>
</evidence>
<dbReference type="PANTHER" id="PTHR46835">
    <property type="entry name" value="BASIC-LEUCINE ZIPPER (BZIP) TRANSCRIPTION FACTOR FAMILY PROTEIN-RELATED"/>
    <property type="match status" value="1"/>
</dbReference>